<protein>
    <submittedName>
        <fullName evidence="1">Uncharacterized protein</fullName>
    </submittedName>
</protein>
<proteinExistence type="predicted"/>
<feature type="non-terminal residue" evidence="1">
    <location>
        <position position="1"/>
    </location>
</feature>
<reference evidence="1 2" key="1">
    <citation type="submission" date="2024-02" db="EMBL/GenBank/DDBJ databases">
        <authorList>
            <person name="Vignale AGUSTIN F."/>
            <person name="Sosa J E."/>
            <person name="Modenutti C."/>
        </authorList>
    </citation>
    <scope>NUCLEOTIDE SEQUENCE [LARGE SCALE GENOMIC DNA]</scope>
</reference>
<accession>A0ABC8QZQ4</accession>
<keyword evidence="2" id="KW-1185">Reference proteome</keyword>
<dbReference type="AlphaFoldDB" id="A0ABC8QZQ4"/>
<comment type="caution">
    <text evidence="1">The sequence shown here is derived from an EMBL/GenBank/DDBJ whole genome shotgun (WGS) entry which is preliminary data.</text>
</comment>
<gene>
    <name evidence="1" type="ORF">ILEXP_LOCUS5153</name>
</gene>
<evidence type="ECO:0000313" key="2">
    <source>
        <dbReference type="Proteomes" id="UP001642360"/>
    </source>
</evidence>
<dbReference type="Proteomes" id="UP001642360">
    <property type="component" value="Unassembled WGS sequence"/>
</dbReference>
<sequence>KHGYHDREELKKIMAIKYKTKACHQTEVDGFNIPVGLEQPLIPNLEAQFLQIDEKNAPFYTYEFD</sequence>
<dbReference type="EMBL" id="CAUOFW020000859">
    <property type="protein sequence ID" value="CAK9138068.1"/>
    <property type="molecule type" value="Genomic_DNA"/>
</dbReference>
<organism evidence="1 2">
    <name type="scientific">Ilex paraguariensis</name>
    <name type="common">yerba mate</name>
    <dbReference type="NCBI Taxonomy" id="185542"/>
    <lineage>
        <taxon>Eukaryota</taxon>
        <taxon>Viridiplantae</taxon>
        <taxon>Streptophyta</taxon>
        <taxon>Embryophyta</taxon>
        <taxon>Tracheophyta</taxon>
        <taxon>Spermatophyta</taxon>
        <taxon>Magnoliopsida</taxon>
        <taxon>eudicotyledons</taxon>
        <taxon>Gunneridae</taxon>
        <taxon>Pentapetalae</taxon>
        <taxon>asterids</taxon>
        <taxon>campanulids</taxon>
        <taxon>Aquifoliales</taxon>
        <taxon>Aquifoliaceae</taxon>
        <taxon>Ilex</taxon>
    </lineage>
</organism>
<name>A0ABC8QZQ4_9AQUA</name>
<evidence type="ECO:0000313" key="1">
    <source>
        <dbReference type="EMBL" id="CAK9138068.1"/>
    </source>
</evidence>